<evidence type="ECO:0000256" key="3">
    <source>
        <dbReference type="ARBA" id="ARBA00008195"/>
    </source>
</evidence>
<dbReference type="EMBL" id="BAOQ01000025">
    <property type="protein sequence ID" value="GAC84691.1"/>
    <property type="molecule type" value="Genomic_DNA"/>
</dbReference>
<evidence type="ECO:0000256" key="10">
    <source>
        <dbReference type="ARBA" id="ARBA00023316"/>
    </source>
</evidence>
<dbReference type="InterPro" id="IPR032731">
    <property type="entry name" value="Arabino_trans_C"/>
</dbReference>
<gene>
    <name evidence="16" type="ORF">GP2_025_00100</name>
</gene>
<keyword evidence="5" id="KW-0328">Glycosyltransferase</keyword>
<dbReference type="InterPro" id="IPR027451">
    <property type="entry name" value="EmbABC_dom1"/>
</dbReference>
<feature type="domain" description="Arabinosyltransferase C-terminal" evidence="14">
    <location>
        <begin position="736"/>
        <end position="1116"/>
    </location>
</feature>
<keyword evidence="10" id="KW-0961">Cell wall biogenesis/degradation</keyword>
<feature type="transmembrane region" description="Helical" evidence="12">
    <location>
        <begin position="436"/>
        <end position="460"/>
    </location>
</feature>
<organism evidence="16 17">
    <name type="scientific">Gordonia paraffinivorans NBRC 108238</name>
    <dbReference type="NCBI Taxonomy" id="1223543"/>
    <lineage>
        <taxon>Bacteria</taxon>
        <taxon>Bacillati</taxon>
        <taxon>Actinomycetota</taxon>
        <taxon>Actinomycetes</taxon>
        <taxon>Mycobacteriales</taxon>
        <taxon>Gordoniaceae</taxon>
        <taxon>Gordonia</taxon>
    </lineage>
</organism>
<evidence type="ECO:0000256" key="5">
    <source>
        <dbReference type="ARBA" id="ARBA00022676"/>
    </source>
</evidence>
<evidence type="ECO:0000256" key="12">
    <source>
        <dbReference type="SAM" id="Phobius"/>
    </source>
</evidence>
<dbReference type="InterPro" id="IPR007680">
    <property type="entry name" value="Arabino_trans_central"/>
</dbReference>
<dbReference type="InterPro" id="IPR040920">
    <property type="entry name" value="Arabino_trans_N"/>
</dbReference>
<keyword evidence="8 12" id="KW-1133">Transmembrane helix</keyword>
<keyword evidence="4" id="KW-1003">Cell membrane</keyword>
<keyword evidence="9 12" id="KW-0472">Membrane</keyword>
<feature type="transmembrane region" description="Helical" evidence="12">
    <location>
        <begin position="546"/>
        <end position="563"/>
    </location>
</feature>
<evidence type="ECO:0000256" key="2">
    <source>
        <dbReference type="ARBA" id="ARBA00004651"/>
    </source>
</evidence>
<feature type="domain" description="Arabinofuranosyltransferase central" evidence="13">
    <location>
        <begin position="233"/>
        <end position="694"/>
    </location>
</feature>
<dbReference type="Gene3D" id="2.60.120.610">
    <property type="entry name" value="arabinofuranosyltransferase like domain"/>
    <property type="match status" value="1"/>
</dbReference>
<feature type="transmembrane region" description="Helical" evidence="12">
    <location>
        <begin position="632"/>
        <end position="651"/>
    </location>
</feature>
<comment type="similarity">
    <text evidence="3">Belongs to the emb family.</text>
</comment>
<dbReference type="InterPro" id="IPR042486">
    <property type="entry name" value="Arabino_trans_C_2"/>
</dbReference>
<reference evidence="16 17" key="1">
    <citation type="submission" date="2013-02" db="EMBL/GenBank/DDBJ databases">
        <title>Whole genome shotgun sequence of Gordonia paraffinivorans NBRC 108238.</title>
        <authorList>
            <person name="Isaki-Nakamura S."/>
            <person name="Hosoyama A."/>
            <person name="Tsuchikane K."/>
            <person name="Ando Y."/>
            <person name="Baba S."/>
            <person name="Ohji S."/>
            <person name="Hamada M."/>
            <person name="Tamura T."/>
            <person name="Yamazoe A."/>
            <person name="Yamazaki S."/>
            <person name="Fujita N."/>
        </authorList>
    </citation>
    <scope>NUCLEOTIDE SEQUENCE [LARGE SCALE GENOMIC DNA]</scope>
    <source>
        <strain evidence="16 17">NBRC 108238</strain>
    </source>
</reference>
<evidence type="ECO:0000313" key="16">
    <source>
        <dbReference type="EMBL" id="GAC84691.1"/>
    </source>
</evidence>
<comment type="subcellular location">
    <subcellularLocation>
        <location evidence="2">Cell membrane</location>
        <topology evidence="2">Multi-pass membrane protein</topology>
    </subcellularLocation>
</comment>
<evidence type="ECO:0000256" key="6">
    <source>
        <dbReference type="ARBA" id="ARBA00022679"/>
    </source>
</evidence>
<feature type="transmembrane region" description="Helical" evidence="12">
    <location>
        <begin position="575"/>
        <end position="593"/>
    </location>
</feature>
<feature type="transmembrane region" description="Helical" evidence="12">
    <location>
        <begin position="599"/>
        <end position="620"/>
    </location>
</feature>
<evidence type="ECO:0000259" key="13">
    <source>
        <dbReference type="Pfam" id="PF04602"/>
    </source>
</evidence>
<feature type="compositionally biased region" description="Low complexity" evidence="11">
    <location>
        <begin position="24"/>
        <end position="36"/>
    </location>
</feature>
<feature type="transmembrane region" description="Helical" evidence="12">
    <location>
        <begin position="353"/>
        <end position="375"/>
    </location>
</feature>
<evidence type="ECO:0000256" key="4">
    <source>
        <dbReference type="ARBA" id="ARBA00022475"/>
    </source>
</evidence>
<evidence type="ECO:0000259" key="15">
    <source>
        <dbReference type="Pfam" id="PF17689"/>
    </source>
</evidence>
<protein>
    <submittedName>
        <fullName evidence="16">Arabinosyltransferase</fullName>
    </submittedName>
</protein>
<evidence type="ECO:0000256" key="8">
    <source>
        <dbReference type="ARBA" id="ARBA00022989"/>
    </source>
</evidence>
<evidence type="ECO:0000256" key="7">
    <source>
        <dbReference type="ARBA" id="ARBA00022692"/>
    </source>
</evidence>
<evidence type="ECO:0000259" key="14">
    <source>
        <dbReference type="Pfam" id="PF14896"/>
    </source>
</evidence>
<evidence type="ECO:0000256" key="11">
    <source>
        <dbReference type="SAM" id="MobiDB-lite"/>
    </source>
</evidence>
<keyword evidence="7 12" id="KW-0812">Transmembrane</keyword>
<dbReference type="Gene3D" id="2.60.120.940">
    <property type="entry name" value="EmbC, C-terminal domain, subdomain 2"/>
    <property type="match status" value="1"/>
</dbReference>
<feature type="transmembrane region" description="Helical" evidence="12">
    <location>
        <begin position="39"/>
        <end position="60"/>
    </location>
</feature>
<dbReference type="Pfam" id="PF14896">
    <property type="entry name" value="Arabino_trans_C"/>
    <property type="match status" value="1"/>
</dbReference>
<dbReference type="RefSeq" id="WP_006900919.1">
    <property type="nucleotide sequence ID" value="NZ_BAOQ01000025.1"/>
</dbReference>
<sequence length="1122" mass="119059">MADYDAPVPKSPGVSESDEPTVGAEASPEQSSASSSRTAAIVATVAGLVAVVAGVLTPFLPVSTSTASITWPQGQELGSGSASVTAPLVAQTAQDLQITIPCRVLASTPGDKATTVLSTMPAGASKARENGLFVVADAATVTVTNRNKTLASVPRDALGGCETLRIFSDATTTGARFVGLPPGPATAGGGDVGFAEPSQNPQIAGVFTGLGTAQVRDSGIDVRIEIDDRFDSSPSVVKLLVMIVGILSAIAALIAVARLDRLHGYHRRIGSRMRWGKELRPTPTDIGVTLTLVVWQFLGAGSPDDGYILNMGRNAGDAGYLANYYRYYGIPEAPFDWYYDFLAHWSAISTTGLWMRLPALVAGLASWFILSRVLLPRLGAAVRRSQWAMLTAAAVFLAFWLPMCSGLRSEGIIVLGTLLTWWAVEVAVSTRRMLPAALAAGAALMTFALAPHGLVALALLIASARPMLRILVRRRRENGLLPLLAPILGACAAVVIVVFRDQTLATVFEALRIRYTVGPTLAWYQELLRYYFLAVNTTDGALARRIPVLLFAVSLFLVLAIMLRRKRIDGVDPGAVWRALGASLLTILLLSFTPTKWTIQFGIFAGLGAALAAVACVAIGQAAQRTLRNLSILIAGLLVACAAAAAGKNAWPWPYNFGIAWFDKAPVVAGMQASTILLALAVVALVFAVWQHLRMDYVSETGLSHAEGAAPAGWRVGIASAPIAVIAVIIVVCELVVFAKAAVSRADTFTVLSSNLKSLRGDTCAMADAVLVEPDPNKGMLAPVNGSATRTLEGDSHGFSANGVKPDLTPQAGAQKPGAMNTSADLSKTFIVYGSNPGTAGGFGPAGVNGSTAALPYGLDPKTTPVMGSFETTDGQASLTTGWYRLPERDASPLIVITAAGAVFTLDRDGVPIFGQSLQVEFGREENGEFVQVGAPAIPIDPERTNRPWRNLRIPMDRVPAEATVLRIVAKDNNLDADQWLAITPPRAPQLQTLQSVVGSTDPVLIDFAAGAWFPCQRPMTAHDGIYDIPDWRILPESWLANSQSKTWMATEDGGLLTTVEALTRPSTMATYLDDDWYREWGNLQRLDPLEPQARPADVMTGSATTWGWSRPGPIRVVPEDD</sequence>
<feature type="region of interest" description="Disordered" evidence="11">
    <location>
        <begin position="1"/>
        <end position="36"/>
    </location>
</feature>
<feature type="domain" description="Arabinosyltransferas concanavalin like" evidence="15">
    <location>
        <begin position="65"/>
        <end position="229"/>
    </location>
</feature>
<evidence type="ECO:0000313" key="17">
    <source>
        <dbReference type="Proteomes" id="UP000035021"/>
    </source>
</evidence>
<keyword evidence="17" id="KW-1185">Reference proteome</keyword>
<dbReference type="Pfam" id="PF04602">
    <property type="entry name" value="Arabinose_trans"/>
    <property type="match status" value="1"/>
</dbReference>
<comment type="function">
    <text evidence="1">Arabinosyl transferase responsible for the polymerization of arabinose into the arabinan of arabinogalactan.</text>
</comment>
<dbReference type="Proteomes" id="UP000035021">
    <property type="component" value="Unassembled WGS sequence"/>
</dbReference>
<feature type="transmembrane region" description="Helical" evidence="12">
    <location>
        <begin position="480"/>
        <end position="499"/>
    </location>
</feature>
<proteinExistence type="inferred from homology"/>
<evidence type="ECO:0000256" key="9">
    <source>
        <dbReference type="ARBA" id="ARBA00023136"/>
    </source>
</evidence>
<feature type="transmembrane region" description="Helical" evidence="12">
    <location>
        <begin position="671"/>
        <end position="693"/>
    </location>
</feature>
<feature type="transmembrane region" description="Helical" evidence="12">
    <location>
        <begin position="714"/>
        <end position="739"/>
    </location>
</feature>
<name>A0ABQ0IMA7_9ACTN</name>
<comment type="caution">
    <text evidence="16">The sequence shown here is derived from an EMBL/GenBank/DDBJ whole genome shotgun (WGS) entry which is preliminary data.</text>
</comment>
<feature type="region of interest" description="Disordered" evidence="11">
    <location>
        <begin position="800"/>
        <end position="819"/>
    </location>
</feature>
<keyword evidence="6" id="KW-0808">Transferase</keyword>
<accession>A0ABQ0IMA7</accession>
<feature type="transmembrane region" description="Helical" evidence="12">
    <location>
        <begin position="239"/>
        <end position="259"/>
    </location>
</feature>
<dbReference type="Pfam" id="PF17689">
    <property type="entry name" value="Arabino_trans_N"/>
    <property type="match status" value="1"/>
</dbReference>
<evidence type="ECO:0000256" key="1">
    <source>
        <dbReference type="ARBA" id="ARBA00003001"/>
    </source>
</evidence>